<feature type="non-terminal residue" evidence="5">
    <location>
        <position position="1"/>
    </location>
</feature>
<comment type="caution">
    <text evidence="5">The sequence shown here is derived from an EMBL/GenBank/DDBJ whole genome shotgun (WGS) entry which is preliminary data.</text>
</comment>
<organism evidence="5 6">
    <name type="scientific">Hemibagrus guttatus</name>
    <dbReference type="NCBI Taxonomy" id="175788"/>
    <lineage>
        <taxon>Eukaryota</taxon>
        <taxon>Metazoa</taxon>
        <taxon>Chordata</taxon>
        <taxon>Craniata</taxon>
        <taxon>Vertebrata</taxon>
        <taxon>Euteleostomi</taxon>
        <taxon>Actinopterygii</taxon>
        <taxon>Neopterygii</taxon>
        <taxon>Teleostei</taxon>
        <taxon>Ostariophysi</taxon>
        <taxon>Siluriformes</taxon>
        <taxon>Bagridae</taxon>
        <taxon>Hemibagrus</taxon>
    </lineage>
</organism>
<protein>
    <submittedName>
        <fullName evidence="5">Uncharacterized protein</fullName>
    </submittedName>
</protein>
<feature type="region of interest" description="Disordered" evidence="4">
    <location>
        <begin position="569"/>
        <end position="595"/>
    </location>
</feature>
<evidence type="ECO:0000256" key="2">
    <source>
        <dbReference type="ARBA" id="ARBA00023054"/>
    </source>
</evidence>
<proteinExistence type="inferred from homology"/>
<reference evidence="5" key="1">
    <citation type="submission" date="2023-06" db="EMBL/GenBank/DDBJ databases">
        <title>Male Hemibagrus guttatus genome.</title>
        <authorList>
            <person name="Bian C."/>
        </authorList>
    </citation>
    <scope>NUCLEOTIDE SEQUENCE</scope>
    <source>
        <strain evidence="5">Male_cb2023</strain>
        <tissue evidence="5">Muscle</tissue>
    </source>
</reference>
<dbReference type="EMBL" id="JAUCMX010000663">
    <property type="protein sequence ID" value="KAK3505672.1"/>
    <property type="molecule type" value="Genomic_DNA"/>
</dbReference>
<dbReference type="InterPro" id="IPR019139">
    <property type="entry name" value="LRRFIP1/2"/>
</dbReference>
<dbReference type="Gene3D" id="1.20.5.4090">
    <property type="match status" value="6"/>
</dbReference>
<feature type="coiled-coil region" evidence="3">
    <location>
        <begin position="465"/>
        <end position="527"/>
    </location>
</feature>
<feature type="coiled-coil region" evidence="3">
    <location>
        <begin position="7"/>
        <end position="34"/>
    </location>
</feature>
<keyword evidence="2 3" id="KW-0175">Coiled coil</keyword>
<comment type="similarity">
    <text evidence="1">Belongs to the LRRFIP family.</text>
</comment>
<dbReference type="PANTHER" id="PTHR19212:SF5">
    <property type="entry name" value="LEUCINE-RICH REPEAT FLIGHTLESS-INTERACTING PROTEIN 1"/>
    <property type="match status" value="1"/>
</dbReference>
<dbReference type="GO" id="GO:0000978">
    <property type="term" value="F:RNA polymerase II cis-regulatory region sequence-specific DNA binding"/>
    <property type="evidence" value="ECO:0007669"/>
    <property type="project" value="TreeGrafter"/>
</dbReference>
<feature type="compositionally biased region" description="Low complexity" evidence="4">
    <location>
        <begin position="586"/>
        <end position="595"/>
    </location>
</feature>
<feature type="compositionally biased region" description="Basic and acidic residues" evidence="4">
    <location>
        <begin position="164"/>
        <end position="174"/>
    </location>
</feature>
<evidence type="ECO:0000256" key="3">
    <source>
        <dbReference type="SAM" id="Coils"/>
    </source>
</evidence>
<gene>
    <name evidence="5" type="ORF">QTP70_021044</name>
</gene>
<dbReference type="AlphaFoldDB" id="A0AAE0PQ48"/>
<evidence type="ECO:0000313" key="5">
    <source>
        <dbReference type="EMBL" id="KAK3505672.1"/>
    </source>
</evidence>
<feature type="coiled-coil region" evidence="3">
    <location>
        <begin position="81"/>
        <end position="108"/>
    </location>
</feature>
<evidence type="ECO:0000313" key="6">
    <source>
        <dbReference type="Proteomes" id="UP001274896"/>
    </source>
</evidence>
<keyword evidence="6" id="KW-1185">Reference proteome</keyword>
<feature type="region of interest" description="Disordered" evidence="4">
    <location>
        <begin position="153"/>
        <end position="174"/>
    </location>
</feature>
<evidence type="ECO:0000256" key="1">
    <source>
        <dbReference type="ARBA" id="ARBA00008275"/>
    </source>
</evidence>
<dbReference type="GO" id="GO:0000981">
    <property type="term" value="F:DNA-binding transcription factor activity, RNA polymerase II-specific"/>
    <property type="evidence" value="ECO:0007669"/>
    <property type="project" value="TreeGrafter"/>
</dbReference>
<feature type="coiled-coil region" evidence="3">
    <location>
        <begin position="282"/>
        <end position="330"/>
    </location>
</feature>
<accession>A0AAE0PQ48</accession>
<dbReference type="Proteomes" id="UP001274896">
    <property type="component" value="Unassembled WGS sequence"/>
</dbReference>
<name>A0AAE0PQ48_9TELE</name>
<dbReference type="PANTHER" id="PTHR19212">
    <property type="entry name" value="LEUCINE RICH REPEAT IN FLII INTERACTING PROTEIN"/>
    <property type="match status" value="1"/>
</dbReference>
<evidence type="ECO:0000256" key="4">
    <source>
        <dbReference type="SAM" id="MobiDB-lite"/>
    </source>
</evidence>
<sequence length="659" mass="77362">AEAEEKYEQATESVDQLQKQNADLMSQVDTLQYTLQELGNLLAETRTECIDTKMLYETELNLRKHVQFEYKQKDDKINQEISSLRVTLIEAKRKYEDAMETNAHLESSNSRLWSDVRLMQDAMLELDKELSLTRIQCNEIKRECELKKHELNNLQSEQNESEDTSLKESEREKEAHSVLMFDQMSSTHYEELLQGIQAKAKRLSREVTHDHLKRDEDELKSEVNKLRESVQQLERELSESRSKCEEIKKECEREKEAHSILKGDKMISTYSEELLEVSQPEAEEKYESVAQLENENSDLKSQVKTLQDTVQGLSDVLTETRSKCEKAKQEHEVAQGILELVETRAKQRERYLILTNTGIQESLDEAVRKYRVAMERNTWLENEIVDMVTEMHSLDEQVSNLSHELSESQWSLAVTTMDLEQKQHQLTQLDAKWEMLNETVLKDYEVEGLAHGNLKVQYCEMKEQHDKLQEDYEKECLAHRDLKEQHNNLQEDHEQAREAYSIQQSQYEELKQRYESLMECVREQKAHRVLNVQYDEMKEPPSHTEESVSKGYKAGCFFQIPLGEETYEPAMGSSALQNSEKSDPTSQVNRQQRSVQQLEEELAATSRKCDEITREREREREEYNLLKLRYQEMEEILQECEELLNDYRKGLGSEDPTAP</sequence>
<feature type="coiled-coil region" evidence="3">
    <location>
        <begin position="209"/>
        <end position="257"/>
    </location>
</feature>